<name>A0A5S5CRZ3_9ACTN</name>
<dbReference type="GO" id="GO:0005886">
    <property type="term" value="C:plasma membrane"/>
    <property type="evidence" value="ECO:0007669"/>
    <property type="project" value="UniProtKB-SubCell"/>
</dbReference>
<feature type="transmembrane region" description="Helical" evidence="6">
    <location>
        <begin position="210"/>
        <end position="239"/>
    </location>
</feature>
<feature type="transmembrane region" description="Helical" evidence="6">
    <location>
        <begin position="54"/>
        <end position="80"/>
    </location>
</feature>
<evidence type="ECO:0000259" key="7">
    <source>
        <dbReference type="Pfam" id="PF00482"/>
    </source>
</evidence>
<dbReference type="PANTHER" id="PTHR35007:SF3">
    <property type="entry name" value="POSSIBLE CONSERVED ALANINE RICH MEMBRANE PROTEIN"/>
    <property type="match status" value="1"/>
</dbReference>
<accession>A0A5S5CRZ3</accession>
<comment type="caution">
    <text evidence="8">The sequence shown here is derived from an EMBL/GenBank/DDBJ whole genome shotgun (WGS) entry which is preliminary data.</text>
</comment>
<keyword evidence="3 6" id="KW-0812">Transmembrane</keyword>
<evidence type="ECO:0000256" key="6">
    <source>
        <dbReference type="SAM" id="Phobius"/>
    </source>
</evidence>
<evidence type="ECO:0000313" key="9">
    <source>
        <dbReference type="Proteomes" id="UP000322499"/>
    </source>
</evidence>
<keyword evidence="2" id="KW-1003">Cell membrane</keyword>
<proteinExistence type="predicted"/>
<dbReference type="PANTHER" id="PTHR35007">
    <property type="entry name" value="INTEGRAL MEMBRANE PROTEIN-RELATED"/>
    <property type="match status" value="1"/>
</dbReference>
<keyword evidence="5 6" id="KW-0472">Membrane</keyword>
<dbReference type="EMBL" id="VNHW01000013">
    <property type="protein sequence ID" value="TYP84767.1"/>
    <property type="molecule type" value="Genomic_DNA"/>
</dbReference>
<keyword evidence="4 6" id="KW-1133">Transmembrane helix</keyword>
<feature type="domain" description="Type II secretion system protein GspF" evidence="7">
    <location>
        <begin position="111"/>
        <end position="229"/>
    </location>
</feature>
<reference evidence="8 9" key="1">
    <citation type="submission" date="2019-07" db="EMBL/GenBank/DDBJ databases">
        <title>Genomic Encyclopedia of Archaeal and Bacterial Type Strains, Phase II (KMG-II): from individual species to whole genera.</title>
        <authorList>
            <person name="Goeker M."/>
        </authorList>
    </citation>
    <scope>NUCLEOTIDE SEQUENCE [LARGE SCALE GENOMIC DNA]</scope>
    <source>
        <strain evidence="8 9">DSM 46842</strain>
    </source>
</reference>
<dbReference type="Gene3D" id="1.20.81.30">
    <property type="entry name" value="Type II secretion system (T2SS), domain F"/>
    <property type="match status" value="1"/>
</dbReference>
<dbReference type="AlphaFoldDB" id="A0A5S5CRZ3"/>
<keyword evidence="9" id="KW-1185">Reference proteome</keyword>
<evidence type="ECO:0000256" key="2">
    <source>
        <dbReference type="ARBA" id="ARBA00022475"/>
    </source>
</evidence>
<dbReference type="Proteomes" id="UP000322499">
    <property type="component" value="Unassembled WGS sequence"/>
</dbReference>
<dbReference type="InterPro" id="IPR042094">
    <property type="entry name" value="T2SS_GspF_sf"/>
</dbReference>
<sequence>MRDGAWLPVLLLAAACAVAVPSTAVPALRARGLRRPGGAARRAPEVPRPARNRWLLAGAAGLSAGLLLGGVLGVGAALAVAGGADRLLRAAVPDEDAAARAALARDLPGACELLAVCLAAGLPVAGALAAVGDAVPAPLGSRLRGVAALLRLGADPRRAWAEVPAELAPLGRALVRAGESGVAAAPALRTLAAESRSADRADAEAAVQRGAVWVLAPLGVCFLPAFVCLGVAPLVLGIAGDVFG</sequence>
<dbReference type="RefSeq" id="WP_243737773.1">
    <property type="nucleotide sequence ID" value="NZ_VNHW01000013.1"/>
</dbReference>
<organism evidence="8 9">
    <name type="scientific">Blastococcus xanthinilyticus</name>
    <dbReference type="NCBI Taxonomy" id="1564164"/>
    <lineage>
        <taxon>Bacteria</taxon>
        <taxon>Bacillati</taxon>
        <taxon>Actinomycetota</taxon>
        <taxon>Actinomycetes</taxon>
        <taxon>Geodermatophilales</taxon>
        <taxon>Geodermatophilaceae</taxon>
        <taxon>Blastococcus</taxon>
    </lineage>
</organism>
<protein>
    <submittedName>
        <fullName evidence="8">Type II secretion system (T2SS) protein F</fullName>
    </submittedName>
</protein>
<evidence type="ECO:0000256" key="3">
    <source>
        <dbReference type="ARBA" id="ARBA00022692"/>
    </source>
</evidence>
<evidence type="ECO:0000256" key="4">
    <source>
        <dbReference type="ARBA" id="ARBA00022989"/>
    </source>
</evidence>
<evidence type="ECO:0000313" key="8">
    <source>
        <dbReference type="EMBL" id="TYP84767.1"/>
    </source>
</evidence>
<gene>
    <name evidence="8" type="ORF">BD833_11327</name>
</gene>
<comment type="subcellular location">
    <subcellularLocation>
        <location evidence="1">Cell membrane</location>
        <topology evidence="1">Multi-pass membrane protein</topology>
    </subcellularLocation>
</comment>
<dbReference type="Pfam" id="PF00482">
    <property type="entry name" value="T2SSF"/>
    <property type="match status" value="1"/>
</dbReference>
<evidence type="ECO:0000256" key="1">
    <source>
        <dbReference type="ARBA" id="ARBA00004651"/>
    </source>
</evidence>
<evidence type="ECO:0000256" key="5">
    <source>
        <dbReference type="ARBA" id="ARBA00023136"/>
    </source>
</evidence>
<dbReference type="PROSITE" id="PS51257">
    <property type="entry name" value="PROKAR_LIPOPROTEIN"/>
    <property type="match status" value="1"/>
</dbReference>
<dbReference type="InterPro" id="IPR018076">
    <property type="entry name" value="T2SS_GspF_dom"/>
</dbReference>